<feature type="region of interest" description="Disordered" evidence="7">
    <location>
        <begin position="93"/>
        <end position="114"/>
    </location>
</feature>
<feature type="active site" description="Charge relay system" evidence="5">
    <location>
        <position position="408"/>
    </location>
</feature>
<evidence type="ECO:0000256" key="6">
    <source>
        <dbReference type="RuleBase" id="RU003355"/>
    </source>
</evidence>
<dbReference type="PROSITE" id="PS00138">
    <property type="entry name" value="SUBTILASE_SER"/>
    <property type="match status" value="1"/>
</dbReference>
<dbReference type="InterPro" id="IPR022398">
    <property type="entry name" value="Peptidase_S8_His-AS"/>
</dbReference>
<dbReference type="PANTHER" id="PTHR43806">
    <property type="entry name" value="PEPTIDASE S8"/>
    <property type="match status" value="1"/>
</dbReference>
<dbReference type="Gene3D" id="3.40.50.200">
    <property type="entry name" value="Peptidase S8/S53 domain"/>
    <property type="match status" value="1"/>
</dbReference>
<dbReference type="PRINTS" id="PR00723">
    <property type="entry name" value="SUBTILISIN"/>
</dbReference>
<keyword evidence="2 5" id="KW-0645">Protease</keyword>
<protein>
    <submittedName>
        <fullName evidence="9">S8 family serine peptidase</fullName>
    </submittedName>
</protein>
<dbReference type="NCBIfam" id="TIGR01409">
    <property type="entry name" value="TAT_signal_seq"/>
    <property type="match status" value="1"/>
</dbReference>
<keyword evidence="3 5" id="KW-0378">Hydrolase</keyword>
<dbReference type="PROSITE" id="PS51318">
    <property type="entry name" value="TAT"/>
    <property type="match status" value="1"/>
</dbReference>
<accession>A0A8U0IIF3</accession>
<comment type="similarity">
    <text evidence="1 5 6">Belongs to the peptidase S8 family.</text>
</comment>
<dbReference type="GO" id="GO:0004252">
    <property type="term" value="F:serine-type endopeptidase activity"/>
    <property type="evidence" value="ECO:0007669"/>
    <property type="project" value="UniProtKB-UniRule"/>
</dbReference>
<evidence type="ECO:0000313" key="10">
    <source>
        <dbReference type="Proteomes" id="UP000830434"/>
    </source>
</evidence>
<dbReference type="RefSeq" id="WP_248655288.1">
    <property type="nucleotide sequence ID" value="NZ_CP096658.1"/>
</dbReference>
<dbReference type="PROSITE" id="PS00137">
    <property type="entry name" value="SUBTILASE_HIS"/>
    <property type="match status" value="1"/>
</dbReference>
<dbReference type="InterPro" id="IPR019546">
    <property type="entry name" value="TAT_signal_bac_arc"/>
</dbReference>
<evidence type="ECO:0000259" key="8">
    <source>
        <dbReference type="Pfam" id="PF00082"/>
    </source>
</evidence>
<proteinExistence type="inferred from homology"/>
<name>A0A8U0IIF3_9EURY</name>
<dbReference type="InterPro" id="IPR000209">
    <property type="entry name" value="Peptidase_S8/S53_dom"/>
</dbReference>
<organism evidence="9 10">
    <name type="scientific">Halorussus gelatinilyticus</name>
    <dbReference type="NCBI Taxonomy" id="2937524"/>
    <lineage>
        <taxon>Archaea</taxon>
        <taxon>Methanobacteriati</taxon>
        <taxon>Methanobacteriota</taxon>
        <taxon>Stenosarchaea group</taxon>
        <taxon>Halobacteria</taxon>
        <taxon>Halobacteriales</taxon>
        <taxon>Haladaptataceae</taxon>
        <taxon>Halorussus</taxon>
    </lineage>
</organism>
<dbReference type="PANTHER" id="PTHR43806:SF11">
    <property type="entry name" value="CEREVISIN-RELATED"/>
    <property type="match status" value="1"/>
</dbReference>
<keyword evidence="10" id="KW-1185">Reference proteome</keyword>
<dbReference type="GO" id="GO:0006508">
    <property type="term" value="P:proteolysis"/>
    <property type="evidence" value="ECO:0007669"/>
    <property type="project" value="UniProtKB-KW"/>
</dbReference>
<feature type="domain" description="Peptidase S8/S53" evidence="8">
    <location>
        <begin position="137"/>
        <end position="455"/>
    </location>
</feature>
<sequence>MTRHTTSRRELLKYSGAAVGTLAFGSHVAGAARSGPAANRFVVDTKEAGRNAFEGTDLTVTHDLDAIDAAVVRGAEDEVASVTDAYAPDVRISRNEPVERVGPDAHEEDGSEESLYEYQWDKQVQDIREVHEETRGEQTRVAVIDSGVAADHPDLAHAVNEDLSRNFTADNYGAAGPYGGYHGTHVAGIVAAGDNDFGVLGSAPETEVVDCRVFSTGPYAYWGDILAAMLYSAEIGADAANLSLGAYPVSREGYGSFYGKVLNRTTTYIDRQGTLLVMSAGNDSADLQHDTPYCYENDAGETVCLNPISVPNEAASVMSVSATGPIGFEWGDDGVEDSPKSPAFYTNYGTNAVNVGAPGGDADLSALGNYGGAAYHDLVLSTIAVPSYGDDGEYEGAEYGYGYAAGTSMAAPQVTGAAALVKSSAADLNANQVQNALEQTASVPDGYDKAYYGHGFVDPLGAVQSR</sequence>
<evidence type="ECO:0000256" key="1">
    <source>
        <dbReference type="ARBA" id="ARBA00011073"/>
    </source>
</evidence>
<keyword evidence="4 5" id="KW-0720">Serine protease</keyword>
<gene>
    <name evidence="9" type="ORF">M0R88_01965</name>
</gene>
<dbReference type="GeneID" id="72188582"/>
<dbReference type="AlphaFoldDB" id="A0A8U0IIF3"/>
<dbReference type="InterPro" id="IPR023828">
    <property type="entry name" value="Peptidase_S8_Ser-AS"/>
</dbReference>
<dbReference type="SUPFAM" id="SSF52743">
    <property type="entry name" value="Subtilisin-like"/>
    <property type="match status" value="1"/>
</dbReference>
<evidence type="ECO:0000256" key="2">
    <source>
        <dbReference type="ARBA" id="ARBA00022670"/>
    </source>
</evidence>
<feature type="active site" description="Charge relay system" evidence="5">
    <location>
        <position position="145"/>
    </location>
</feature>
<dbReference type="InterPro" id="IPR015500">
    <property type="entry name" value="Peptidase_S8_subtilisin-rel"/>
</dbReference>
<evidence type="ECO:0000256" key="3">
    <source>
        <dbReference type="ARBA" id="ARBA00022801"/>
    </source>
</evidence>
<reference evidence="9" key="1">
    <citation type="submission" date="2022-04" db="EMBL/GenBank/DDBJ databases">
        <title>Diverse halophilic archaea isolated from saline environments.</title>
        <authorList>
            <person name="Cui H.-L."/>
        </authorList>
    </citation>
    <scope>NUCLEOTIDE SEQUENCE</scope>
    <source>
        <strain evidence="9">XZYJT40</strain>
    </source>
</reference>
<feature type="active site" description="Charge relay system" evidence="5">
    <location>
        <position position="182"/>
    </location>
</feature>
<dbReference type="InterPro" id="IPR050131">
    <property type="entry name" value="Peptidase_S8_subtilisin-like"/>
</dbReference>
<dbReference type="InterPro" id="IPR006311">
    <property type="entry name" value="TAT_signal"/>
</dbReference>
<evidence type="ECO:0000313" key="9">
    <source>
        <dbReference type="EMBL" id="UPW00880.1"/>
    </source>
</evidence>
<dbReference type="PROSITE" id="PS00136">
    <property type="entry name" value="SUBTILASE_ASP"/>
    <property type="match status" value="1"/>
</dbReference>
<dbReference type="Proteomes" id="UP000830434">
    <property type="component" value="Chromosome"/>
</dbReference>
<feature type="compositionally biased region" description="Basic and acidic residues" evidence="7">
    <location>
        <begin position="93"/>
        <end position="105"/>
    </location>
</feature>
<dbReference type="InterPro" id="IPR036852">
    <property type="entry name" value="Peptidase_S8/S53_dom_sf"/>
</dbReference>
<dbReference type="EMBL" id="CP096658">
    <property type="protein sequence ID" value="UPW00880.1"/>
    <property type="molecule type" value="Genomic_DNA"/>
</dbReference>
<dbReference type="Pfam" id="PF00082">
    <property type="entry name" value="Peptidase_S8"/>
    <property type="match status" value="1"/>
</dbReference>
<dbReference type="KEGG" id="haxz:M0R88_01965"/>
<evidence type="ECO:0000256" key="7">
    <source>
        <dbReference type="SAM" id="MobiDB-lite"/>
    </source>
</evidence>
<evidence type="ECO:0000256" key="5">
    <source>
        <dbReference type="PROSITE-ProRule" id="PRU01240"/>
    </source>
</evidence>
<evidence type="ECO:0000256" key="4">
    <source>
        <dbReference type="ARBA" id="ARBA00022825"/>
    </source>
</evidence>
<dbReference type="PROSITE" id="PS51892">
    <property type="entry name" value="SUBTILASE"/>
    <property type="match status" value="1"/>
</dbReference>
<dbReference type="InterPro" id="IPR023827">
    <property type="entry name" value="Peptidase_S8_Asp-AS"/>
</dbReference>